<evidence type="ECO:0000256" key="3">
    <source>
        <dbReference type="ARBA" id="ARBA00022679"/>
    </source>
</evidence>
<keyword evidence="8" id="KW-0472">Membrane</keyword>
<keyword evidence="3" id="KW-0808">Transferase</keyword>
<reference evidence="10" key="1">
    <citation type="submission" date="2022-03" db="EMBL/GenBank/DDBJ databases">
        <authorList>
            <person name="Martin C."/>
        </authorList>
    </citation>
    <scope>NUCLEOTIDE SEQUENCE</scope>
</reference>
<comment type="similarity">
    <text evidence="2">Belongs to the galactose-3-O-sulfotransferase family.</text>
</comment>
<organism evidence="10 11">
    <name type="scientific">Owenia fusiformis</name>
    <name type="common">Polychaete worm</name>
    <dbReference type="NCBI Taxonomy" id="6347"/>
    <lineage>
        <taxon>Eukaryota</taxon>
        <taxon>Metazoa</taxon>
        <taxon>Spiralia</taxon>
        <taxon>Lophotrochozoa</taxon>
        <taxon>Annelida</taxon>
        <taxon>Polychaeta</taxon>
        <taxon>Sedentaria</taxon>
        <taxon>Canalipalpata</taxon>
        <taxon>Sabellida</taxon>
        <taxon>Oweniida</taxon>
        <taxon>Oweniidae</taxon>
        <taxon>Owenia</taxon>
    </lineage>
</organism>
<evidence type="ECO:0000256" key="2">
    <source>
        <dbReference type="ARBA" id="ARBA00008124"/>
    </source>
</evidence>
<dbReference type="PANTHER" id="PTHR14647:SF87">
    <property type="entry name" value="PUTATIVE-RELATED"/>
    <property type="match status" value="1"/>
</dbReference>
<dbReference type="GO" id="GO:0001733">
    <property type="term" value="F:galactosylceramide sulfotransferase activity"/>
    <property type="evidence" value="ECO:0007669"/>
    <property type="project" value="InterPro"/>
</dbReference>
<comment type="subcellular location">
    <subcellularLocation>
        <location evidence="1">Golgi apparatus membrane</location>
        <topology evidence="1">Single-pass type II membrane protein</topology>
    </subcellularLocation>
</comment>
<keyword evidence="7" id="KW-0333">Golgi apparatus</keyword>
<evidence type="ECO:0000256" key="5">
    <source>
        <dbReference type="ARBA" id="ARBA00022968"/>
    </source>
</evidence>
<evidence type="ECO:0000256" key="8">
    <source>
        <dbReference type="ARBA" id="ARBA00023136"/>
    </source>
</evidence>
<dbReference type="PANTHER" id="PTHR14647">
    <property type="entry name" value="GALACTOSE-3-O-SULFOTRANSFERASE"/>
    <property type="match status" value="1"/>
</dbReference>
<keyword evidence="6" id="KW-1133">Transmembrane helix</keyword>
<keyword evidence="5" id="KW-0735">Signal-anchor</keyword>
<accession>A0A8J1XPC7</accession>
<evidence type="ECO:0000256" key="7">
    <source>
        <dbReference type="ARBA" id="ARBA00023034"/>
    </source>
</evidence>
<evidence type="ECO:0000256" key="1">
    <source>
        <dbReference type="ARBA" id="ARBA00004323"/>
    </source>
</evidence>
<comment type="caution">
    <text evidence="10">The sequence shown here is derived from an EMBL/GenBank/DDBJ whole genome shotgun (WGS) entry which is preliminary data.</text>
</comment>
<evidence type="ECO:0000256" key="4">
    <source>
        <dbReference type="ARBA" id="ARBA00022692"/>
    </source>
</evidence>
<evidence type="ECO:0000256" key="9">
    <source>
        <dbReference type="ARBA" id="ARBA00023180"/>
    </source>
</evidence>
<dbReference type="EMBL" id="CAIIXF020000012">
    <property type="protein sequence ID" value="CAH1802315.1"/>
    <property type="molecule type" value="Genomic_DNA"/>
</dbReference>
<dbReference type="InterPro" id="IPR009729">
    <property type="entry name" value="Gal-3-0_sulfotransfrase"/>
</dbReference>
<evidence type="ECO:0000313" key="11">
    <source>
        <dbReference type="Proteomes" id="UP000749559"/>
    </source>
</evidence>
<sequence length="493" mass="57438">MNRVTLKVIKVLIGFFGLYLFTNVIILNDVNNVNENLAMADRILAIANDALSKGNNALDNDNGALNSGNKRMVNDNGEFKYGIHKNGEIQNEIDTNDGNAEIVNRNGEINNETDELNFNKISKKKNGHNELTNSPQTQVTRFVYIPMMRGGSKTLQSIFQKFSHVRNFSYALPLHKKTTLGWPYKIQEQWIKKSLKVTGYDIIAESTVLSDELDKIAPMDAKFITMLRHPYNQFKSIFNHLGIASILNMANDESSLKTFLSNLQNLETQHLSERWNSCLPTNVSLLRNPQSFTLGIYPNRDGDTTSMNMHATEEAFKMLEEKLNVVMIMEYFYESLILLKRKFKWTFKEILHHKRGVRNYQYKTNQNLKLINKHRQYSNIDYKLYKHFNNTFWNTINSEPRESGFFAEVEYFRQIQNEMIDYCEKYGSLNDLEPMVVPRSKWSPKIEVSVAECPIYIYSQLRDMQRRYDQNAPHNIQEENLKRSQAAKDFSFC</sequence>
<keyword evidence="9" id="KW-0325">Glycoprotein</keyword>
<dbReference type="SUPFAM" id="SSF52540">
    <property type="entry name" value="P-loop containing nucleoside triphosphate hydrolases"/>
    <property type="match status" value="1"/>
</dbReference>
<protein>
    <submittedName>
        <fullName evidence="10">Uncharacterized protein</fullName>
    </submittedName>
</protein>
<keyword evidence="4" id="KW-0812">Transmembrane</keyword>
<dbReference type="Proteomes" id="UP000749559">
    <property type="component" value="Unassembled WGS sequence"/>
</dbReference>
<name>A0A8J1XPC7_OWEFU</name>
<dbReference type="GO" id="GO:0000139">
    <property type="term" value="C:Golgi membrane"/>
    <property type="evidence" value="ECO:0007669"/>
    <property type="project" value="UniProtKB-SubCell"/>
</dbReference>
<dbReference type="InterPro" id="IPR027417">
    <property type="entry name" value="P-loop_NTPase"/>
</dbReference>
<keyword evidence="11" id="KW-1185">Reference proteome</keyword>
<proteinExistence type="inferred from homology"/>
<dbReference type="Gene3D" id="3.40.50.300">
    <property type="entry name" value="P-loop containing nucleotide triphosphate hydrolases"/>
    <property type="match status" value="1"/>
</dbReference>
<dbReference type="OrthoDB" id="514299at2759"/>
<evidence type="ECO:0000256" key="6">
    <source>
        <dbReference type="ARBA" id="ARBA00022989"/>
    </source>
</evidence>
<dbReference type="Pfam" id="PF06990">
    <property type="entry name" value="Gal-3-0_sulfotr"/>
    <property type="match status" value="1"/>
</dbReference>
<dbReference type="AlphaFoldDB" id="A0A8J1XPC7"/>
<dbReference type="GO" id="GO:0009247">
    <property type="term" value="P:glycolipid biosynthetic process"/>
    <property type="evidence" value="ECO:0007669"/>
    <property type="project" value="InterPro"/>
</dbReference>
<gene>
    <name evidence="10" type="ORF">OFUS_LOCUS26006</name>
</gene>
<evidence type="ECO:0000313" key="10">
    <source>
        <dbReference type="EMBL" id="CAH1802315.1"/>
    </source>
</evidence>